<proteinExistence type="inferred from homology"/>
<dbReference type="PANTHER" id="PTHR43766">
    <property type="entry name" value="TRYPTOPHAN--TRNA LIGASE, MITOCHONDRIAL"/>
    <property type="match status" value="1"/>
</dbReference>
<evidence type="ECO:0000256" key="2">
    <source>
        <dbReference type="ARBA" id="ARBA00013161"/>
    </source>
</evidence>
<dbReference type="InterPro" id="IPR050203">
    <property type="entry name" value="Trp-tRNA_synthetase"/>
</dbReference>
<dbReference type="KEGG" id="lrs:PX52LOC_01627"/>
<keyword evidence="7 8" id="KW-0030">Aminoacyl-tRNA synthetase</keyword>
<dbReference type="InterPro" id="IPR002305">
    <property type="entry name" value="aa-tRNA-synth_Ic"/>
</dbReference>
<dbReference type="AlphaFoldDB" id="A0A5C1A948"/>
<dbReference type="RefSeq" id="WP_149109608.1">
    <property type="nucleotide sequence ID" value="NZ_CP042425.1"/>
</dbReference>
<keyword evidence="5 8" id="KW-0067">ATP-binding</keyword>
<dbReference type="PROSITE" id="PS00178">
    <property type="entry name" value="AA_TRNA_LIGASE_I"/>
    <property type="match status" value="1"/>
</dbReference>
<protein>
    <recommendedName>
        <fullName evidence="2">tryptophan--tRNA ligase</fullName>
        <ecNumber evidence="2">6.1.1.2</ecNumber>
    </recommendedName>
</protein>
<accession>A0A5C1A948</accession>
<evidence type="ECO:0000256" key="7">
    <source>
        <dbReference type="ARBA" id="ARBA00023146"/>
    </source>
</evidence>
<dbReference type="GO" id="GO:0004830">
    <property type="term" value="F:tryptophan-tRNA ligase activity"/>
    <property type="evidence" value="ECO:0007669"/>
    <property type="project" value="UniProtKB-EC"/>
</dbReference>
<evidence type="ECO:0000256" key="8">
    <source>
        <dbReference type="RuleBase" id="RU363036"/>
    </source>
</evidence>
<dbReference type="Proteomes" id="UP000324974">
    <property type="component" value="Chromosome"/>
</dbReference>
<dbReference type="SUPFAM" id="SSF52374">
    <property type="entry name" value="Nucleotidylyl transferase"/>
    <property type="match status" value="1"/>
</dbReference>
<keyword evidence="6 8" id="KW-0648">Protein biosynthesis</keyword>
<dbReference type="PRINTS" id="PR01039">
    <property type="entry name" value="TRNASYNTHTRP"/>
</dbReference>
<gene>
    <name evidence="9" type="primary">trpS_1</name>
    <name evidence="9" type="ORF">PX52LOC_01627</name>
</gene>
<reference evidence="10" key="1">
    <citation type="submission" date="2019-08" db="EMBL/GenBank/DDBJ databases">
        <title>Limnoglobus roseus gen. nov., sp. nov., a novel freshwater planctomycete with a giant genome from the family Gemmataceae.</title>
        <authorList>
            <person name="Kulichevskaya I.S."/>
            <person name="Naumoff D.G."/>
            <person name="Miroshnikov K."/>
            <person name="Ivanova A."/>
            <person name="Philippov D.A."/>
            <person name="Hakobyan A."/>
            <person name="Rijpstra I.C."/>
            <person name="Sinninghe Damste J.S."/>
            <person name="Liesack W."/>
            <person name="Dedysh S.N."/>
        </authorList>
    </citation>
    <scope>NUCLEOTIDE SEQUENCE [LARGE SCALE GENOMIC DNA]</scope>
    <source>
        <strain evidence="10">PX52</strain>
    </source>
</reference>
<evidence type="ECO:0000256" key="5">
    <source>
        <dbReference type="ARBA" id="ARBA00022840"/>
    </source>
</evidence>
<keyword evidence="4 8" id="KW-0547">Nucleotide-binding</keyword>
<evidence type="ECO:0000256" key="3">
    <source>
        <dbReference type="ARBA" id="ARBA00022598"/>
    </source>
</evidence>
<dbReference type="Gene3D" id="3.40.50.620">
    <property type="entry name" value="HUPs"/>
    <property type="match status" value="1"/>
</dbReference>
<keyword evidence="10" id="KW-1185">Reference proteome</keyword>
<evidence type="ECO:0000313" key="9">
    <source>
        <dbReference type="EMBL" id="QEL14733.1"/>
    </source>
</evidence>
<evidence type="ECO:0000313" key="10">
    <source>
        <dbReference type="Proteomes" id="UP000324974"/>
    </source>
</evidence>
<dbReference type="EMBL" id="CP042425">
    <property type="protein sequence ID" value="QEL14733.1"/>
    <property type="molecule type" value="Genomic_DNA"/>
</dbReference>
<evidence type="ECO:0000256" key="1">
    <source>
        <dbReference type="ARBA" id="ARBA00005594"/>
    </source>
</evidence>
<dbReference type="OrthoDB" id="9801042at2"/>
<dbReference type="InterPro" id="IPR001412">
    <property type="entry name" value="aa-tRNA-synth_I_CS"/>
</dbReference>
<organism evidence="9 10">
    <name type="scientific">Limnoglobus roseus</name>
    <dbReference type="NCBI Taxonomy" id="2598579"/>
    <lineage>
        <taxon>Bacteria</taxon>
        <taxon>Pseudomonadati</taxon>
        <taxon>Planctomycetota</taxon>
        <taxon>Planctomycetia</taxon>
        <taxon>Gemmatales</taxon>
        <taxon>Gemmataceae</taxon>
        <taxon>Limnoglobus</taxon>
    </lineage>
</organism>
<dbReference type="EC" id="6.1.1.2" evidence="2"/>
<keyword evidence="3 8" id="KW-0436">Ligase</keyword>
<name>A0A5C1A948_9BACT</name>
<dbReference type="GO" id="GO:0006436">
    <property type="term" value="P:tryptophanyl-tRNA aminoacylation"/>
    <property type="evidence" value="ECO:0007669"/>
    <property type="project" value="InterPro"/>
</dbReference>
<dbReference type="GO" id="GO:0005524">
    <property type="term" value="F:ATP binding"/>
    <property type="evidence" value="ECO:0007669"/>
    <property type="project" value="UniProtKB-KW"/>
</dbReference>
<dbReference type="PANTHER" id="PTHR43766:SF1">
    <property type="entry name" value="TRYPTOPHAN--TRNA LIGASE, MITOCHONDRIAL"/>
    <property type="match status" value="1"/>
</dbReference>
<sequence length="255" mass="28312">MNNVTPRYVSGIRPTGEIHLGNYLGAVRRWRSLEGVFFVADLHGLGGAVQETAESLSRCGVQNVVVESDHKADILELYHQLSFLTPTVLLGRMTQFKDKSASEMATLSLFAYPVLMAADIFYFGGTHIPVGSDQMQHIEFARDLWDVLRARGSTSFEKPEAVIGDSPRIMSLTDATRKMSKSDPDEMSRINVSDPPDVIRQKVRAAKTSMSMADDTPEANNLRTIYRAVGGTRVHERWPTFKAELVDLLIVELAA</sequence>
<dbReference type="Pfam" id="PF00579">
    <property type="entry name" value="tRNA-synt_1b"/>
    <property type="match status" value="1"/>
</dbReference>
<dbReference type="InterPro" id="IPR002306">
    <property type="entry name" value="Trp-tRNA-ligase"/>
</dbReference>
<evidence type="ECO:0000256" key="6">
    <source>
        <dbReference type="ARBA" id="ARBA00022917"/>
    </source>
</evidence>
<dbReference type="InterPro" id="IPR014729">
    <property type="entry name" value="Rossmann-like_a/b/a_fold"/>
</dbReference>
<comment type="similarity">
    <text evidence="1 8">Belongs to the class-I aminoacyl-tRNA synthetase family.</text>
</comment>
<evidence type="ECO:0000256" key="4">
    <source>
        <dbReference type="ARBA" id="ARBA00022741"/>
    </source>
</evidence>
<dbReference type="Gene3D" id="1.10.240.10">
    <property type="entry name" value="Tyrosyl-Transfer RNA Synthetase"/>
    <property type="match status" value="1"/>
</dbReference>